<dbReference type="OrthoDB" id="1630761at2"/>
<evidence type="ECO:0000313" key="1">
    <source>
        <dbReference type="EMBL" id="CUP74423.1"/>
    </source>
</evidence>
<name>A0A174QMG8_ANAHA</name>
<evidence type="ECO:0008006" key="3">
    <source>
        <dbReference type="Google" id="ProtNLM"/>
    </source>
</evidence>
<dbReference type="EMBL" id="CZAU01000020">
    <property type="protein sequence ID" value="CUP74423.1"/>
    <property type="molecule type" value="Genomic_DNA"/>
</dbReference>
<proteinExistence type="predicted"/>
<gene>
    <name evidence="1" type="ORF">ERS852520_02076</name>
</gene>
<dbReference type="RefSeq" id="WP_055160789.1">
    <property type="nucleotide sequence ID" value="NZ_CP012098.1"/>
</dbReference>
<dbReference type="Proteomes" id="UP000095564">
    <property type="component" value="Unassembled WGS sequence"/>
</dbReference>
<organism evidence="1 2">
    <name type="scientific">Anaerostipes hadrus</name>
    <dbReference type="NCBI Taxonomy" id="649756"/>
    <lineage>
        <taxon>Bacteria</taxon>
        <taxon>Bacillati</taxon>
        <taxon>Bacillota</taxon>
        <taxon>Clostridia</taxon>
        <taxon>Lachnospirales</taxon>
        <taxon>Lachnospiraceae</taxon>
        <taxon>Anaerostipes</taxon>
    </lineage>
</organism>
<reference evidence="1 2" key="1">
    <citation type="submission" date="2015-09" db="EMBL/GenBank/DDBJ databases">
        <authorList>
            <consortium name="Pathogen Informatics"/>
        </authorList>
    </citation>
    <scope>NUCLEOTIDE SEQUENCE [LARGE SCALE GENOMIC DNA]</scope>
    <source>
        <strain evidence="1 2">2789STDY5834908</strain>
    </source>
</reference>
<accession>A0A174QMG8</accession>
<sequence length="152" mass="17322">MDGLEFDGLNDLVDGLENAVSKYPDLAEASLKREQRDFKKDMIRETWSAVDKHTGNLVRGFRFSAIRGNRSNMETDFYAEGSKKGAHFHLVNNGHEMVTVVSRNGKKVQGGGKTVGFVAGRRIKEPVIERWHQEHAKRAEKMLEKIHEEIEK</sequence>
<evidence type="ECO:0000313" key="2">
    <source>
        <dbReference type="Proteomes" id="UP000095564"/>
    </source>
</evidence>
<protein>
    <recommendedName>
        <fullName evidence="3">HK97 gp10 family phage protein</fullName>
    </recommendedName>
</protein>
<dbReference type="AlphaFoldDB" id="A0A174QMG8"/>